<reference evidence="19" key="1">
    <citation type="journal article" date="2024" name="Gigascience">
        <title>Chromosome-level genome of the poultry shaft louse Menopon gallinae provides insight into the host-switching and adaptive evolution of parasitic lice.</title>
        <authorList>
            <person name="Xu Y."/>
            <person name="Ma L."/>
            <person name="Liu S."/>
            <person name="Liang Y."/>
            <person name="Liu Q."/>
            <person name="He Z."/>
            <person name="Tian L."/>
            <person name="Duan Y."/>
            <person name="Cai W."/>
            <person name="Li H."/>
            <person name="Song F."/>
        </authorList>
    </citation>
    <scope>NUCLEOTIDE SEQUENCE</scope>
    <source>
        <strain evidence="19">Cailab_2023a</strain>
    </source>
</reference>
<dbReference type="PANTHER" id="PTHR10605">
    <property type="entry name" value="HEPARAN SULFATE SULFOTRANSFERASE"/>
    <property type="match status" value="1"/>
</dbReference>
<dbReference type="InterPro" id="IPR027417">
    <property type="entry name" value="P-loop_NTPase"/>
</dbReference>
<feature type="binding site" evidence="15">
    <location>
        <position position="193"/>
    </location>
    <ligand>
        <name>3'-phosphoadenylyl sulfate</name>
        <dbReference type="ChEBI" id="CHEBI:58339"/>
    </ligand>
</feature>
<keyword evidence="9" id="KW-0325">Glycoprotein</keyword>
<dbReference type="SUPFAM" id="SSF52540">
    <property type="entry name" value="P-loop containing nucleoside triphosphate hydrolases"/>
    <property type="match status" value="1"/>
</dbReference>
<evidence type="ECO:0000256" key="1">
    <source>
        <dbReference type="ARBA" id="ARBA00004323"/>
    </source>
</evidence>
<feature type="active site" description="For sulfotransferase activity" evidence="14">
    <location>
        <position position="102"/>
    </location>
</feature>
<protein>
    <recommendedName>
        <fullName evidence="12">Heparan sulfate glucosamine 3-O-sulfotransferase 5</fullName>
        <ecNumber evidence="11">2.8.2.23</ecNumber>
    </recommendedName>
    <alternativeName>
        <fullName evidence="13">Heparan sulfate D-glucosaminyl 3-O-sulfotransferase 5</fullName>
    </alternativeName>
</protein>
<feature type="binding site" evidence="15">
    <location>
        <begin position="102"/>
        <end position="106"/>
    </location>
    <ligand>
        <name>3'-phosphoadenylyl sulfate</name>
        <dbReference type="ChEBI" id="CHEBI:58339"/>
    </ligand>
</feature>
<evidence type="ECO:0000313" key="19">
    <source>
        <dbReference type="EMBL" id="KAL0272898.1"/>
    </source>
</evidence>
<dbReference type="InterPro" id="IPR000863">
    <property type="entry name" value="Sulfotransferase_dom"/>
</dbReference>
<evidence type="ECO:0000256" key="3">
    <source>
        <dbReference type="ARBA" id="ARBA00022692"/>
    </source>
</evidence>
<feature type="binding site" evidence="15">
    <location>
        <position position="301"/>
    </location>
    <ligand>
        <name>3'-phosphoadenylyl sulfate</name>
        <dbReference type="ChEBI" id="CHEBI:58339"/>
    </ligand>
</feature>
<evidence type="ECO:0000256" key="14">
    <source>
        <dbReference type="PIRSR" id="PIRSR637359-1"/>
    </source>
</evidence>
<keyword evidence="8 16" id="KW-1015">Disulfide bond</keyword>
<feature type="binding site" evidence="15">
    <location>
        <position position="185"/>
    </location>
    <ligand>
        <name>3'-phosphoadenylyl sulfate</name>
        <dbReference type="ChEBI" id="CHEBI:58339"/>
    </ligand>
</feature>
<comment type="caution">
    <text evidence="19">The sequence shown here is derived from an EMBL/GenBank/DDBJ whole genome shotgun (WGS) entry which is preliminary data.</text>
</comment>
<evidence type="ECO:0000256" key="2">
    <source>
        <dbReference type="ARBA" id="ARBA00022679"/>
    </source>
</evidence>
<evidence type="ECO:0000256" key="11">
    <source>
        <dbReference type="ARBA" id="ARBA00066719"/>
    </source>
</evidence>
<dbReference type="AlphaFoldDB" id="A0AAW2HU87"/>
<evidence type="ECO:0000256" key="9">
    <source>
        <dbReference type="ARBA" id="ARBA00023180"/>
    </source>
</evidence>
<evidence type="ECO:0000256" key="7">
    <source>
        <dbReference type="ARBA" id="ARBA00023136"/>
    </source>
</evidence>
<evidence type="ECO:0000256" key="15">
    <source>
        <dbReference type="PIRSR" id="PIRSR637359-2"/>
    </source>
</evidence>
<dbReference type="Gene3D" id="3.40.50.300">
    <property type="entry name" value="P-loop containing nucleotide triphosphate hydrolases"/>
    <property type="match status" value="1"/>
</dbReference>
<feature type="binding site" evidence="15">
    <location>
        <begin position="316"/>
        <end position="320"/>
    </location>
    <ligand>
        <name>3'-phosphoadenylyl sulfate</name>
        <dbReference type="ChEBI" id="CHEBI:58339"/>
    </ligand>
</feature>
<evidence type="ECO:0000259" key="18">
    <source>
        <dbReference type="Pfam" id="PF00685"/>
    </source>
</evidence>
<name>A0AAW2HU87_9NEOP</name>
<keyword evidence="3 17" id="KW-0812">Transmembrane</keyword>
<evidence type="ECO:0000256" key="4">
    <source>
        <dbReference type="ARBA" id="ARBA00022968"/>
    </source>
</evidence>
<evidence type="ECO:0000256" key="6">
    <source>
        <dbReference type="ARBA" id="ARBA00023034"/>
    </source>
</evidence>
<evidence type="ECO:0000256" key="5">
    <source>
        <dbReference type="ARBA" id="ARBA00022989"/>
    </source>
</evidence>
<evidence type="ECO:0000256" key="16">
    <source>
        <dbReference type="PIRSR" id="PIRSR637359-3"/>
    </source>
</evidence>
<dbReference type="Pfam" id="PF00685">
    <property type="entry name" value="Sulfotransfer_1"/>
    <property type="match status" value="1"/>
</dbReference>
<keyword evidence="7 17" id="KW-0472">Membrane</keyword>
<keyword evidence="6" id="KW-0333">Golgi apparatus</keyword>
<comment type="subcellular location">
    <subcellularLocation>
        <location evidence="1">Golgi apparatus membrane</location>
        <topology evidence="1">Single-pass type II membrane protein</topology>
    </subcellularLocation>
</comment>
<keyword evidence="5 17" id="KW-1133">Transmembrane helix</keyword>
<dbReference type="FunFam" id="3.40.50.300:FF:000603">
    <property type="entry name" value="Sulfotransferase"/>
    <property type="match status" value="1"/>
</dbReference>
<feature type="transmembrane region" description="Helical" evidence="17">
    <location>
        <begin position="22"/>
        <end position="42"/>
    </location>
</feature>
<keyword evidence="4" id="KW-0735">Signal-anchor</keyword>
<accession>A0AAW2HU87</accession>
<comment type="catalytic activity">
    <reaction evidence="10">
        <text>alpha-D-glucosaminyl-[heparan sulfate](n) + 3'-phosphoadenylyl sulfate = 3-sulfo-alpha-D-glucosaminyl-[heparan sulfate](n) + adenosine 3',5'-bisphosphate + H(+)</text>
        <dbReference type="Rhea" id="RHEA:15461"/>
        <dbReference type="Rhea" id="RHEA-COMP:9830"/>
        <dbReference type="Rhea" id="RHEA-COMP:9831"/>
        <dbReference type="ChEBI" id="CHEBI:15378"/>
        <dbReference type="ChEBI" id="CHEBI:58339"/>
        <dbReference type="ChEBI" id="CHEBI:58343"/>
        <dbReference type="ChEBI" id="CHEBI:58388"/>
        <dbReference type="ChEBI" id="CHEBI:70975"/>
        <dbReference type="EC" id="2.8.2.23"/>
    </reaction>
</comment>
<feature type="domain" description="Sulfotransferase" evidence="18">
    <location>
        <begin position="93"/>
        <end position="338"/>
    </location>
</feature>
<organism evidence="19">
    <name type="scientific">Menopon gallinae</name>
    <name type="common">poultry shaft louse</name>
    <dbReference type="NCBI Taxonomy" id="328185"/>
    <lineage>
        <taxon>Eukaryota</taxon>
        <taxon>Metazoa</taxon>
        <taxon>Ecdysozoa</taxon>
        <taxon>Arthropoda</taxon>
        <taxon>Hexapoda</taxon>
        <taxon>Insecta</taxon>
        <taxon>Pterygota</taxon>
        <taxon>Neoptera</taxon>
        <taxon>Paraneoptera</taxon>
        <taxon>Psocodea</taxon>
        <taxon>Troctomorpha</taxon>
        <taxon>Phthiraptera</taxon>
        <taxon>Amblycera</taxon>
        <taxon>Menoponidae</taxon>
        <taxon>Menopon</taxon>
    </lineage>
</organism>
<sequence length="355" mass="41263">MRLVEGDPAECLFILGLNRSKLAIFLISVIFISLFLTFNVLYDSAVCSLENNPGVYRDNGVAINFIENNMIIDGKNVVYTNRVHFPRTNRRLPQAIIIGVRKCGTRALLEMLFLHPRVQKAAGEVHFFDRDENYYKGLDWYRKKMPHSFRGQITIEKSPSYFVTPEVPERIRAMNSSVKLLLIVREPVTRAISDYTQLKSHSATASSAMKSPPIQQKSFEELAIRPDGSVNLSYRPLAISMYHTFLHRWLDVFTRNQLLVVNGDNLIKDPVPELRKIESFLGLEPRINRNNFYFNHTKGFYCLRNDTADKCLKEAKGRKHPKVDSVVLTKLRQFFSEHNQKFYELVWRRFGWPDQ</sequence>
<dbReference type="GO" id="GO:0000139">
    <property type="term" value="C:Golgi membrane"/>
    <property type="evidence" value="ECO:0007669"/>
    <property type="project" value="UniProtKB-SubCell"/>
</dbReference>
<evidence type="ECO:0000256" key="10">
    <source>
        <dbReference type="ARBA" id="ARBA00052516"/>
    </source>
</evidence>
<evidence type="ECO:0000256" key="13">
    <source>
        <dbReference type="ARBA" id="ARBA00077477"/>
    </source>
</evidence>
<feature type="disulfide bond" evidence="16">
    <location>
        <begin position="302"/>
        <end position="311"/>
    </location>
</feature>
<evidence type="ECO:0000256" key="8">
    <source>
        <dbReference type="ARBA" id="ARBA00023157"/>
    </source>
</evidence>
<keyword evidence="2" id="KW-0808">Transferase</keyword>
<dbReference type="PANTHER" id="PTHR10605:SF65">
    <property type="entry name" value="GH20068P"/>
    <property type="match status" value="1"/>
</dbReference>
<dbReference type="EC" id="2.8.2.23" evidence="11"/>
<dbReference type="InterPro" id="IPR037359">
    <property type="entry name" value="NST/OST"/>
</dbReference>
<dbReference type="GO" id="GO:0008467">
    <property type="term" value="F:[heparan sulfate]-glucosamine 3-sulfotransferase activity"/>
    <property type="evidence" value="ECO:0007669"/>
    <property type="project" value="UniProtKB-EC"/>
</dbReference>
<gene>
    <name evidence="19" type="ORF">PYX00_005715</name>
</gene>
<dbReference type="EMBL" id="JARGDH010000003">
    <property type="protein sequence ID" value="KAL0272898.1"/>
    <property type="molecule type" value="Genomic_DNA"/>
</dbReference>
<evidence type="ECO:0000256" key="12">
    <source>
        <dbReference type="ARBA" id="ARBA00071906"/>
    </source>
</evidence>
<proteinExistence type="predicted"/>
<evidence type="ECO:0000256" key="17">
    <source>
        <dbReference type="SAM" id="Phobius"/>
    </source>
</evidence>